<gene>
    <name evidence="3" type="ORF">CEE69_23670</name>
</gene>
<proteinExistence type="predicted"/>
<dbReference type="InterPro" id="IPR000182">
    <property type="entry name" value="GNAT_dom"/>
</dbReference>
<name>A0A2G1W177_9BACT</name>
<evidence type="ECO:0000313" key="4">
    <source>
        <dbReference type="Proteomes" id="UP000225740"/>
    </source>
</evidence>
<dbReference type="PANTHER" id="PTHR43072:SF60">
    <property type="entry name" value="L-2,4-DIAMINOBUTYRIC ACID ACETYLTRANSFERASE"/>
    <property type="match status" value="1"/>
</dbReference>
<dbReference type="OrthoDB" id="214696at2"/>
<dbReference type="Gene3D" id="3.40.630.30">
    <property type="match status" value="1"/>
</dbReference>
<dbReference type="SUPFAM" id="SSF55729">
    <property type="entry name" value="Acyl-CoA N-acyltransferases (Nat)"/>
    <property type="match status" value="1"/>
</dbReference>
<evidence type="ECO:0000256" key="1">
    <source>
        <dbReference type="SAM" id="MobiDB-lite"/>
    </source>
</evidence>
<dbReference type="CDD" id="cd04301">
    <property type="entry name" value="NAT_SF"/>
    <property type="match status" value="1"/>
</dbReference>
<sequence>MMGNANQFGFDQAGNGTQAANPGDASEHEPLFRPFSLVELPALLPSALAQISPDRAVMVADQIRSAISRQVTDDLILLVSEASDAIAIVLGTPDSDMATVLHAGPIALAGEQPDWSNERESRNSQLADGLGRTLGQICRQRGIDFLQWATSWPPEHSESDPAASEDSSQEKTDSAKSMNSPSAWPEWMGFSKVGDLEYLALDLTDSNSFDSLDTPTKLHVHPVDVNDEEQMRMIRGLVQRTYHGSMDCPNLEQFRTAAQIMDGYQVVPTYAPDLWFMLSERPGDEPIGCLLMARHGGDSASVLEVVYMGVVPDARGRGFSRDILSLALRCCRDESASRMILAVDRTNRPARDAYLRLPMQTVLRESVWARNTTV</sequence>
<dbReference type="EMBL" id="NIZW01000022">
    <property type="protein sequence ID" value="PHQ32787.1"/>
    <property type="molecule type" value="Genomic_DNA"/>
</dbReference>
<keyword evidence="3" id="KW-0808">Transferase</keyword>
<dbReference type="GO" id="GO:0016747">
    <property type="term" value="F:acyltransferase activity, transferring groups other than amino-acyl groups"/>
    <property type="evidence" value="ECO:0007669"/>
    <property type="project" value="InterPro"/>
</dbReference>
<reference evidence="3 4" key="1">
    <citation type="submission" date="2017-06" db="EMBL/GenBank/DDBJ databases">
        <title>Description of Rhodopirellula bahusiensis sp. nov.</title>
        <authorList>
            <person name="Kizina J."/>
            <person name="Harder J."/>
        </authorList>
    </citation>
    <scope>NUCLEOTIDE SEQUENCE [LARGE SCALE GENOMIC DNA]</scope>
    <source>
        <strain evidence="3 4">SWK21</strain>
    </source>
</reference>
<dbReference type="PROSITE" id="PS51186">
    <property type="entry name" value="GNAT"/>
    <property type="match status" value="1"/>
</dbReference>
<comment type="caution">
    <text evidence="3">The sequence shown here is derived from an EMBL/GenBank/DDBJ whole genome shotgun (WGS) entry which is preliminary data.</text>
</comment>
<protein>
    <submittedName>
        <fullName evidence="3">Nourseothricin acetyltransferase</fullName>
    </submittedName>
</protein>
<evidence type="ECO:0000313" key="3">
    <source>
        <dbReference type="EMBL" id="PHQ32787.1"/>
    </source>
</evidence>
<keyword evidence="4" id="KW-1185">Reference proteome</keyword>
<dbReference type="AlphaFoldDB" id="A0A2G1W177"/>
<dbReference type="RefSeq" id="WP_099263117.1">
    <property type="nucleotide sequence ID" value="NZ_NIZW01000022.1"/>
</dbReference>
<dbReference type="Pfam" id="PF00583">
    <property type="entry name" value="Acetyltransf_1"/>
    <property type="match status" value="1"/>
</dbReference>
<feature type="compositionally biased region" description="Polar residues" evidence="1">
    <location>
        <begin position="1"/>
        <end position="20"/>
    </location>
</feature>
<evidence type="ECO:0000259" key="2">
    <source>
        <dbReference type="PROSITE" id="PS51186"/>
    </source>
</evidence>
<dbReference type="Proteomes" id="UP000225740">
    <property type="component" value="Unassembled WGS sequence"/>
</dbReference>
<dbReference type="GeneID" id="90610944"/>
<dbReference type="InterPro" id="IPR016181">
    <property type="entry name" value="Acyl_CoA_acyltransferase"/>
</dbReference>
<organism evidence="3 4">
    <name type="scientific">Rhodopirellula bahusiensis</name>
    <dbReference type="NCBI Taxonomy" id="2014065"/>
    <lineage>
        <taxon>Bacteria</taxon>
        <taxon>Pseudomonadati</taxon>
        <taxon>Planctomycetota</taxon>
        <taxon>Planctomycetia</taxon>
        <taxon>Pirellulales</taxon>
        <taxon>Pirellulaceae</taxon>
        <taxon>Rhodopirellula</taxon>
    </lineage>
</organism>
<dbReference type="PANTHER" id="PTHR43072">
    <property type="entry name" value="N-ACETYLTRANSFERASE"/>
    <property type="match status" value="1"/>
</dbReference>
<accession>A0A2G1W177</accession>
<feature type="region of interest" description="Disordered" evidence="1">
    <location>
        <begin position="1"/>
        <end position="28"/>
    </location>
</feature>
<feature type="domain" description="N-acetyltransferase" evidence="2">
    <location>
        <begin position="218"/>
        <end position="374"/>
    </location>
</feature>
<feature type="region of interest" description="Disordered" evidence="1">
    <location>
        <begin position="151"/>
        <end position="181"/>
    </location>
</feature>